<comment type="caution">
    <text evidence="2">The sequence shown here is derived from an EMBL/GenBank/DDBJ whole genome shotgun (WGS) entry which is preliminary data.</text>
</comment>
<keyword evidence="3" id="KW-1185">Reference proteome</keyword>
<dbReference type="EMBL" id="JAIWYP010000006">
    <property type="protein sequence ID" value="KAH3811304.1"/>
    <property type="molecule type" value="Genomic_DNA"/>
</dbReference>
<evidence type="ECO:0000256" key="1">
    <source>
        <dbReference type="SAM" id="MobiDB-lite"/>
    </source>
</evidence>
<proteinExistence type="predicted"/>
<evidence type="ECO:0000313" key="3">
    <source>
        <dbReference type="Proteomes" id="UP000828390"/>
    </source>
</evidence>
<organism evidence="2 3">
    <name type="scientific">Dreissena polymorpha</name>
    <name type="common">Zebra mussel</name>
    <name type="synonym">Mytilus polymorpha</name>
    <dbReference type="NCBI Taxonomy" id="45954"/>
    <lineage>
        <taxon>Eukaryota</taxon>
        <taxon>Metazoa</taxon>
        <taxon>Spiralia</taxon>
        <taxon>Lophotrochozoa</taxon>
        <taxon>Mollusca</taxon>
        <taxon>Bivalvia</taxon>
        <taxon>Autobranchia</taxon>
        <taxon>Heteroconchia</taxon>
        <taxon>Euheterodonta</taxon>
        <taxon>Imparidentia</taxon>
        <taxon>Neoheterodontei</taxon>
        <taxon>Myida</taxon>
        <taxon>Dreissenoidea</taxon>
        <taxon>Dreissenidae</taxon>
        <taxon>Dreissena</taxon>
    </lineage>
</organism>
<feature type="region of interest" description="Disordered" evidence="1">
    <location>
        <begin position="1"/>
        <end position="41"/>
    </location>
</feature>
<reference evidence="2" key="2">
    <citation type="submission" date="2020-11" db="EMBL/GenBank/DDBJ databases">
        <authorList>
            <person name="McCartney M.A."/>
            <person name="Auch B."/>
            <person name="Kono T."/>
            <person name="Mallez S."/>
            <person name="Becker A."/>
            <person name="Gohl D.M."/>
            <person name="Silverstein K.A.T."/>
            <person name="Koren S."/>
            <person name="Bechman K.B."/>
            <person name="Herman A."/>
            <person name="Abrahante J.E."/>
            <person name="Garbe J."/>
        </authorList>
    </citation>
    <scope>NUCLEOTIDE SEQUENCE</scope>
    <source>
        <strain evidence="2">Duluth1</strain>
        <tissue evidence="2">Whole animal</tissue>
    </source>
</reference>
<feature type="compositionally biased region" description="Low complexity" evidence="1">
    <location>
        <begin position="89"/>
        <end position="103"/>
    </location>
</feature>
<accession>A0A9D4G938</accession>
<feature type="region of interest" description="Disordered" evidence="1">
    <location>
        <begin position="84"/>
        <end position="117"/>
    </location>
</feature>
<gene>
    <name evidence="2" type="ORF">DPMN_139714</name>
</gene>
<evidence type="ECO:0000313" key="2">
    <source>
        <dbReference type="EMBL" id="KAH3811304.1"/>
    </source>
</evidence>
<dbReference type="AlphaFoldDB" id="A0A9D4G938"/>
<name>A0A9D4G938_DREPO</name>
<feature type="compositionally biased region" description="Basic and acidic residues" evidence="1">
    <location>
        <begin position="1"/>
        <end position="29"/>
    </location>
</feature>
<reference evidence="2" key="1">
    <citation type="journal article" date="2019" name="bioRxiv">
        <title>The Genome of the Zebra Mussel, Dreissena polymorpha: A Resource for Invasive Species Research.</title>
        <authorList>
            <person name="McCartney M.A."/>
            <person name="Auch B."/>
            <person name="Kono T."/>
            <person name="Mallez S."/>
            <person name="Zhang Y."/>
            <person name="Obille A."/>
            <person name="Becker A."/>
            <person name="Abrahante J.E."/>
            <person name="Garbe J."/>
            <person name="Badalamenti J.P."/>
            <person name="Herman A."/>
            <person name="Mangelson H."/>
            <person name="Liachko I."/>
            <person name="Sullivan S."/>
            <person name="Sone E.D."/>
            <person name="Koren S."/>
            <person name="Silverstein K.A.T."/>
            <person name="Beckman K.B."/>
            <person name="Gohl D.M."/>
        </authorList>
    </citation>
    <scope>NUCLEOTIDE SEQUENCE</scope>
    <source>
        <strain evidence="2">Duluth1</strain>
        <tissue evidence="2">Whole animal</tissue>
    </source>
</reference>
<feature type="compositionally biased region" description="Polar residues" evidence="1">
    <location>
        <begin position="104"/>
        <end position="117"/>
    </location>
</feature>
<sequence>MDKSEDGEVKFAGNRKEASADKATSDKGSSRSKTSSYRIRRAELKLEQVRRRQELERLRLELERQAVELRQQIEIQDLEDHLANAEVDSMSSASSGSGQSTSSEVDATRTTLPHTAVNSDIMVEEYLSGLKTTTYRTT</sequence>
<protein>
    <submittedName>
        <fullName evidence="2">Uncharacterized protein</fullName>
    </submittedName>
</protein>
<dbReference type="Proteomes" id="UP000828390">
    <property type="component" value="Unassembled WGS sequence"/>
</dbReference>